<reference evidence="2" key="1">
    <citation type="journal article" date="2014" name="Genome Announc.">
        <title>Genome sequence of the pathogenic fungus Sporothrix schenckii (ATCC 58251).</title>
        <authorList>
            <person name="Cuomo C.A."/>
            <person name="Rodriguez-Del Valle N."/>
            <person name="Perez-Sanchez L."/>
            <person name="Abouelleil A."/>
            <person name="Goldberg J."/>
            <person name="Young S."/>
            <person name="Zeng Q."/>
            <person name="Birren B.W."/>
        </authorList>
    </citation>
    <scope>NUCLEOTIDE SEQUENCE [LARGE SCALE GENOMIC DNA]</scope>
    <source>
        <strain evidence="2">ATCC 58251 / de Perez 2211183</strain>
    </source>
</reference>
<protein>
    <submittedName>
        <fullName evidence="1">Uncharacterized protein</fullName>
    </submittedName>
</protein>
<proteinExistence type="predicted"/>
<evidence type="ECO:0000313" key="2">
    <source>
        <dbReference type="Proteomes" id="UP000018087"/>
    </source>
</evidence>
<dbReference type="AlphaFoldDB" id="U7Q906"/>
<dbReference type="HOGENOM" id="CLU_2514109_0_0_1"/>
<keyword evidence="2" id="KW-1185">Reference proteome</keyword>
<accession>U7Q906</accession>
<sequence length="85" mass="9778">MSVNEPMPFRKNRMAGVVFRREQEVEWVPPLRLRQLAHLDSTLNSSEAPKPHMVWYVVARWAVAAPPAFNPGGKFEGVFVHHVSW</sequence>
<dbReference type="Proteomes" id="UP000018087">
    <property type="component" value="Unassembled WGS sequence"/>
</dbReference>
<organism evidence="1 2">
    <name type="scientific">Sporothrix schenckii (strain ATCC 58251 / de Perez 2211183)</name>
    <name type="common">Rose-picker's disease fungus</name>
    <dbReference type="NCBI Taxonomy" id="1391915"/>
    <lineage>
        <taxon>Eukaryota</taxon>
        <taxon>Fungi</taxon>
        <taxon>Dikarya</taxon>
        <taxon>Ascomycota</taxon>
        <taxon>Pezizomycotina</taxon>
        <taxon>Sordariomycetes</taxon>
        <taxon>Sordariomycetidae</taxon>
        <taxon>Ophiostomatales</taxon>
        <taxon>Ophiostomataceae</taxon>
        <taxon>Sporothrix</taxon>
    </lineage>
</organism>
<evidence type="ECO:0000313" key="1">
    <source>
        <dbReference type="EMBL" id="ERT03261.1"/>
    </source>
</evidence>
<dbReference type="EMBL" id="KI440842">
    <property type="protein sequence ID" value="ERT03261.1"/>
    <property type="molecule type" value="Genomic_DNA"/>
</dbReference>
<name>U7Q906_SPOS1</name>
<gene>
    <name evidence="1" type="ORF">HMPREF1624_01567</name>
</gene>